<keyword evidence="2" id="KW-1185">Reference proteome</keyword>
<dbReference type="Proteomes" id="UP000245712">
    <property type="component" value="Unassembled WGS sequence"/>
</dbReference>
<proteinExistence type="predicted"/>
<dbReference type="RefSeq" id="WP_116610301.1">
    <property type="nucleotide sequence ID" value="NZ_QEOB01000003.1"/>
</dbReference>
<gene>
    <name evidence="1" type="ORF">C7402_103385</name>
</gene>
<accession>A0ABX5KWJ3</accession>
<organism evidence="1 2">
    <name type="scientific">Paraburkholderia unamae</name>
    <dbReference type="NCBI Taxonomy" id="219649"/>
    <lineage>
        <taxon>Bacteria</taxon>
        <taxon>Pseudomonadati</taxon>
        <taxon>Pseudomonadota</taxon>
        <taxon>Betaproteobacteria</taxon>
        <taxon>Burkholderiales</taxon>
        <taxon>Burkholderiaceae</taxon>
        <taxon>Paraburkholderia</taxon>
    </lineage>
</organism>
<evidence type="ECO:0000313" key="2">
    <source>
        <dbReference type="Proteomes" id="UP000245712"/>
    </source>
</evidence>
<protein>
    <recommendedName>
        <fullName evidence="3">Plasmid stability protein</fullName>
    </recommendedName>
</protein>
<evidence type="ECO:0008006" key="3">
    <source>
        <dbReference type="Google" id="ProtNLM"/>
    </source>
</evidence>
<evidence type="ECO:0000313" key="1">
    <source>
        <dbReference type="EMBL" id="PVX85807.1"/>
    </source>
</evidence>
<reference evidence="1 2" key="1">
    <citation type="submission" date="2018-05" db="EMBL/GenBank/DDBJ databases">
        <title>Genomic Encyclopedia of Type Strains, Phase IV (KMG-V): Genome sequencing to study the core and pangenomes of soil and plant-associated prokaryotes.</title>
        <authorList>
            <person name="Whitman W."/>
        </authorList>
    </citation>
    <scope>NUCLEOTIDE SEQUENCE [LARGE SCALE GENOMIC DNA]</scope>
    <source>
        <strain evidence="1 2">SCZa-39</strain>
    </source>
</reference>
<name>A0ABX5KWJ3_9BURK</name>
<dbReference type="EMBL" id="QEOB01000003">
    <property type="protein sequence ID" value="PVX85807.1"/>
    <property type="molecule type" value="Genomic_DNA"/>
</dbReference>
<sequence length="134" mass="13942">MSGKIEMTVTINSLVSPLLFEKLSGCATPRERAILLRALAEAAIRRDLLGGGSTIASDLGHRPAGIAAPTQQAGLAHSQPTAQETFANRSALSVESTTNKSPDEGFQTLRVADSVDTAPGFGDDLGSQLAGFFE</sequence>
<comment type="caution">
    <text evidence="1">The sequence shown here is derived from an EMBL/GenBank/DDBJ whole genome shotgun (WGS) entry which is preliminary data.</text>
</comment>